<accession>A0AAN5I2I7</accession>
<keyword evidence="2" id="KW-1185">Reference proteome</keyword>
<dbReference type="Proteomes" id="UP001328107">
    <property type="component" value="Unassembled WGS sequence"/>
</dbReference>
<protein>
    <recommendedName>
        <fullName evidence="3">F-box domain-containing protein</fullName>
    </recommendedName>
</protein>
<reference evidence="2" key="1">
    <citation type="submission" date="2022-10" db="EMBL/GenBank/DDBJ databases">
        <title>Genome assembly of Pristionchus species.</title>
        <authorList>
            <person name="Yoshida K."/>
            <person name="Sommer R.J."/>
        </authorList>
    </citation>
    <scope>NUCLEOTIDE SEQUENCE [LARGE SCALE GENOMIC DNA]</scope>
    <source>
        <strain evidence="2">RS5460</strain>
    </source>
</reference>
<dbReference type="EMBL" id="BTRK01000004">
    <property type="protein sequence ID" value="GMR49543.1"/>
    <property type="molecule type" value="Genomic_DNA"/>
</dbReference>
<sequence>MASFSAIGEVSHVFECLSLDNLSPFELLPRDLLWIILDYVPESILSLRPTSQICKSRVDAYALSCRDSPLVKLLEISESYHVPPRTIYVVMHVDKKISGLFELRLRLKKTVFDVVAKIERFQMPLNPHWTYRLCFHYAYDEYRVLDYVKDCVGKRIEETKIALGDEPLVTACTLVLGQVHCPKLAVNGYLTDITKNHLLKIIAEQNVDHLELNISGKTIPDTVEMLLQLPSLVYSIAICWIYPHDMSSVQTWLDSAKDINWAETIAEVFSRKVDKLKINGLSSPVRLNHRDSIMLGERLPMLGKRIWLEAPIRASPVDYENNEHAIQIKAIPRERMRGHYADTSSYKLSIKHSTRMHETFDAFKKLPLGRS</sequence>
<evidence type="ECO:0008006" key="3">
    <source>
        <dbReference type="Google" id="ProtNLM"/>
    </source>
</evidence>
<organism evidence="1 2">
    <name type="scientific">Pristionchus mayeri</name>
    <dbReference type="NCBI Taxonomy" id="1317129"/>
    <lineage>
        <taxon>Eukaryota</taxon>
        <taxon>Metazoa</taxon>
        <taxon>Ecdysozoa</taxon>
        <taxon>Nematoda</taxon>
        <taxon>Chromadorea</taxon>
        <taxon>Rhabditida</taxon>
        <taxon>Rhabditina</taxon>
        <taxon>Diplogasteromorpha</taxon>
        <taxon>Diplogasteroidea</taxon>
        <taxon>Neodiplogasteridae</taxon>
        <taxon>Pristionchus</taxon>
    </lineage>
</organism>
<proteinExistence type="predicted"/>
<dbReference type="AlphaFoldDB" id="A0AAN5I2I7"/>
<evidence type="ECO:0000313" key="2">
    <source>
        <dbReference type="Proteomes" id="UP001328107"/>
    </source>
</evidence>
<name>A0AAN5I2I7_9BILA</name>
<evidence type="ECO:0000313" key="1">
    <source>
        <dbReference type="EMBL" id="GMR49543.1"/>
    </source>
</evidence>
<comment type="caution">
    <text evidence="1">The sequence shown here is derived from an EMBL/GenBank/DDBJ whole genome shotgun (WGS) entry which is preliminary data.</text>
</comment>
<gene>
    <name evidence="1" type="ORF">PMAYCL1PPCAC_19738</name>
</gene>